<evidence type="ECO:0000256" key="6">
    <source>
        <dbReference type="RuleBase" id="RU004355"/>
    </source>
</evidence>
<evidence type="ECO:0000313" key="11">
    <source>
        <dbReference type="Proteomes" id="UP001597296"/>
    </source>
</evidence>
<keyword evidence="3 5" id="KW-0378">Hydrolase</keyword>
<keyword evidence="11" id="KW-1185">Reference proteome</keyword>
<dbReference type="PANTHER" id="PTHR30008:SF0">
    <property type="entry name" value="EXODEOXYRIBONUCLEASE 7 LARGE SUBUNIT"/>
    <property type="match status" value="1"/>
</dbReference>
<evidence type="ECO:0000259" key="9">
    <source>
        <dbReference type="Pfam" id="PF13742"/>
    </source>
</evidence>
<evidence type="ECO:0000256" key="4">
    <source>
        <dbReference type="ARBA" id="ARBA00022839"/>
    </source>
</evidence>
<comment type="catalytic activity">
    <reaction evidence="5 6">
        <text>Exonucleolytic cleavage in either 5'- to 3'- or 3'- to 5'-direction to yield nucleoside 5'-phosphates.</text>
        <dbReference type="EC" id="3.1.11.6"/>
    </reaction>
</comment>
<evidence type="ECO:0000256" key="2">
    <source>
        <dbReference type="ARBA" id="ARBA00022722"/>
    </source>
</evidence>
<dbReference type="Pfam" id="PF02601">
    <property type="entry name" value="Exonuc_VII_L"/>
    <property type="match status" value="1"/>
</dbReference>
<keyword evidence="4 5" id="KW-0269">Exonuclease</keyword>
<feature type="domain" description="Exonuclease VII large subunit C-terminal" evidence="8">
    <location>
        <begin position="136"/>
        <end position="480"/>
    </location>
</feature>
<organism evidence="10 11">
    <name type="scientific">Phaeospirillum tilakii</name>
    <dbReference type="NCBI Taxonomy" id="741673"/>
    <lineage>
        <taxon>Bacteria</taxon>
        <taxon>Pseudomonadati</taxon>
        <taxon>Pseudomonadota</taxon>
        <taxon>Alphaproteobacteria</taxon>
        <taxon>Rhodospirillales</taxon>
        <taxon>Rhodospirillaceae</taxon>
        <taxon>Phaeospirillum</taxon>
    </lineage>
</organism>
<feature type="domain" description="OB-fold nucleic acid binding" evidence="9">
    <location>
        <begin position="20"/>
        <end position="113"/>
    </location>
</feature>
<sequence length="504" mass="54162">MSDLFTPPPEPRPAANVPEYSVGELAGRLRRTVEEAFAFVRVRGEISGFKRHSSGHLYFALKDAEAVLDAVCWRGQAARLGLAPEDGMEVIATGRLTTYPGRSKYQMVVERIELAGQGALLKMLEDRRKRLAAEGLFDAARKPALPFLPRVIGVVTSPTGAVIRDILHRLAERFPSRVLLWPVAVQGEGAAAQVAAAIRGFNALPPDGAVPRPDLLIVARGGGSLEDLMAFNEEEVVRAAAASAIPLISAVGHETDTTLIDFAAALRAPTPTAAAEKAVPVRAELIAGVAELGGRLVGAAQRRLEDLRQRLGGLVRALPHPRRLIDDGALRLDDRAERLRNALPNLLTRRGAELDRLAARLRHPRERLAAEAARLALLATRLDHGRASLCAAETARIERDRLRLDQAGRRLGAAAGRGLADRAARLDTVARLLESCSYRRVLERGFALVQDEAGQPVQSAAAIAPGAALTVEFADGRVAVTAAGEPPRSPRRRGKGDQRQPTLL</sequence>
<evidence type="ECO:0000256" key="3">
    <source>
        <dbReference type="ARBA" id="ARBA00022801"/>
    </source>
</evidence>
<name>A0ABW5C7V8_9PROT</name>
<comment type="subcellular location">
    <subcellularLocation>
        <location evidence="5 6">Cytoplasm</location>
    </subcellularLocation>
</comment>
<protein>
    <recommendedName>
        <fullName evidence="5">Exodeoxyribonuclease 7 large subunit</fullName>
        <ecNumber evidence="5">3.1.11.6</ecNumber>
    </recommendedName>
    <alternativeName>
        <fullName evidence="5">Exodeoxyribonuclease VII large subunit</fullName>
        <shortName evidence="5">Exonuclease VII large subunit</shortName>
    </alternativeName>
</protein>
<comment type="subunit">
    <text evidence="5">Heterooligomer composed of large and small subunits.</text>
</comment>
<proteinExistence type="inferred from homology"/>
<dbReference type="GO" id="GO:0008855">
    <property type="term" value="F:exodeoxyribonuclease VII activity"/>
    <property type="evidence" value="ECO:0007669"/>
    <property type="project" value="UniProtKB-EC"/>
</dbReference>
<comment type="function">
    <text evidence="5">Bidirectionally degrades single-stranded DNA into large acid-insoluble oligonucleotides, which are then degraded further into small acid-soluble oligonucleotides.</text>
</comment>
<keyword evidence="1 5" id="KW-0963">Cytoplasm</keyword>
<evidence type="ECO:0000313" key="10">
    <source>
        <dbReference type="EMBL" id="MFD2233394.1"/>
    </source>
</evidence>
<dbReference type="PANTHER" id="PTHR30008">
    <property type="entry name" value="EXODEOXYRIBONUCLEASE 7 LARGE SUBUNIT"/>
    <property type="match status" value="1"/>
</dbReference>
<dbReference type="Pfam" id="PF13742">
    <property type="entry name" value="tRNA_anti_2"/>
    <property type="match status" value="1"/>
</dbReference>
<dbReference type="NCBIfam" id="TIGR00237">
    <property type="entry name" value="xseA"/>
    <property type="match status" value="1"/>
</dbReference>
<feature type="region of interest" description="Disordered" evidence="7">
    <location>
        <begin position="481"/>
        <end position="504"/>
    </location>
</feature>
<comment type="caution">
    <text evidence="10">The sequence shown here is derived from an EMBL/GenBank/DDBJ whole genome shotgun (WGS) entry which is preliminary data.</text>
</comment>
<dbReference type="InterPro" id="IPR003753">
    <property type="entry name" value="Exonuc_VII_L"/>
</dbReference>
<dbReference type="Proteomes" id="UP001597296">
    <property type="component" value="Unassembled WGS sequence"/>
</dbReference>
<dbReference type="InterPro" id="IPR025824">
    <property type="entry name" value="OB-fold_nuc-bd_dom"/>
</dbReference>
<evidence type="ECO:0000256" key="5">
    <source>
        <dbReference type="HAMAP-Rule" id="MF_00378"/>
    </source>
</evidence>
<dbReference type="EMBL" id="JBHUIY010000008">
    <property type="protein sequence ID" value="MFD2233394.1"/>
    <property type="molecule type" value="Genomic_DNA"/>
</dbReference>
<reference evidence="11" key="1">
    <citation type="journal article" date="2019" name="Int. J. Syst. Evol. Microbiol.">
        <title>The Global Catalogue of Microorganisms (GCM) 10K type strain sequencing project: providing services to taxonomists for standard genome sequencing and annotation.</title>
        <authorList>
            <consortium name="The Broad Institute Genomics Platform"/>
            <consortium name="The Broad Institute Genome Sequencing Center for Infectious Disease"/>
            <person name="Wu L."/>
            <person name="Ma J."/>
        </authorList>
    </citation>
    <scope>NUCLEOTIDE SEQUENCE [LARGE SCALE GENOMIC DNA]</scope>
    <source>
        <strain evidence="11">KCTC 15012</strain>
    </source>
</reference>
<evidence type="ECO:0000256" key="1">
    <source>
        <dbReference type="ARBA" id="ARBA00022490"/>
    </source>
</evidence>
<comment type="similarity">
    <text evidence="5 6">Belongs to the XseA family.</text>
</comment>
<accession>A0ABW5C7V8</accession>
<dbReference type="HAMAP" id="MF_00378">
    <property type="entry name" value="Exonuc_7_L"/>
    <property type="match status" value="1"/>
</dbReference>
<evidence type="ECO:0000256" key="7">
    <source>
        <dbReference type="SAM" id="MobiDB-lite"/>
    </source>
</evidence>
<dbReference type="EC" id="3.1.11.6" evidence="5"/>
<evidence type="ECO:0000259" key="8">
    <source>
        <dbReference type="Pfam" id="PF02601"/>
    </source>
</evidence>
<dbReference type="CDD" id="cd04489">
    <property type="entry name" value="ExoVII_LU_OBF"/>
    <property type="match status" value="1"/>
</dbReference>
<dbReference type="InterPro" id="IPR020579">
    <property type="entry name" value="Exonuc_VII_lsu_C"/>
</dbReference>
<keyword evidence="2 5" id="KW-0540">Nuclease</keyword>
<dbReference type="RefSeq" id="WP_377315171.1">
    <property type="nucleotide sequence ID" value="NZ_JBHUIY010000008.1"/>
</dbReference>
<gene>
    <name evidence="5 10" type="primary">xseA</name>
    <name evidence="10" type="ORF">ACFSNB_06225</name>
</gene>